<keyword evidence="2" id="KW-1185">Reference proteome</keyword>
<comment type="caution">
    <text evidence="1">The sequence shown here is derived from an EMBL/GenBank/DDBJ whole genome shotgun (WGS) entry which is preliminary data.</text>
</comment>
<organism evidence="1 2">
    <name type="scientific">Durusdinium trenchii</name>
    <dbReference type="NCBI Taxonomy" id="1381693"/>
    <lineage>
        <taxon>Eukaryota</taxon>
        <taxon>Sar</taxon>
        <taxon>Alveolata</taxon>
        <taxon>Dinophyceae</taxon>
        <taxon>Suessiales</taxon>
        <taxon>Symbiodiniaceae</taxon>
        <taxon>Durusdinium</taxon>
    </lineage>
</organism>
<accession>A0ABP0IMF7</accession>
<evidence type="ECO:0000313" key="1">
    <source>
        <dbReference type="EMBL" id="CAK9002667.1"/>
    </source>
</evidence>
<reference evidence="1 2" key="1">
    <citation type="submission" date="2024-02" db="EMBL/GenBank/DDBJ databases">
        <authorList>
            <person name="Chen Y."/>
            <person name="Shah S."/>
            <person name="Dougan E. K."/>
            <person name="Thang M."/>
            <person name="Chan C."/>
        </authorList>
    </citation>
    <scope>NUCLEOTIDE SEQUENCE [LARGE SCALE GENOMIC DNA]</scope>
</reference>
<evidence type="ECO:0000313" key="2">
    <source>
        <dbReference type="Proteomes" id="UP001642464"/>
    </source>
</evidence>
<name>A0ABP0IMF7_9DINO</name>
<proteinExistence type="predicted"/>
<dbReference type="Proteomes" id="UP001642464">
    <property type="component" value="Unassembled WGS sequence"/>
</dbReference>
<protein>
    <submittedName>
        <fullName evidence="1">Uncharacterized protein</fullName>
    </submittedName>
</protein>
<gene>
    <name evidence="1" type="ORF">SCF082_LOCUS7440</name>
</gene>
<sequence length="316" mass="35480">MLTFVVLVLFLASLTGLGAEVLKRPLMRWIEAQPWKGRMIPLQRQTMHNFGFSKACTADEHLVVDSYAFLIMICSHHCVMSIFLAPVVFLGWEGAGSIGQLFFYLGAVGDLAFSVYDSIQIALRTFASKSTSKFLGARLPVKYFVSMVCLHHSLSMLLTLPMIIHYPSMKALHLIMSSLLFAGGTCYLLGCYKFTLDTKNSSDFLRYKAVVVVQLLIIWLTRGYIWISQAYAAMRFFYQQGDVVFFCGAMTGGLLMSLFNLLMLVDATKAALKWLPRPLKQHKTRDVTHLSCDESVPLKQGLHKRLQGLNRAAVAQ</sequence>
<dbReference type="EMBL" id="CAXAMM010004169">
    <property type="protein sequence ID" value="CAK9002667.1"/>
    <property type="molecule type" value="Genomic_DNA"/>
</dbReference>